<dbReference type="RefSeq" id="WP_168553257.1">
    <property type="nucleotide sequence ID" value="NZ_JAAWWL010000002.1"/>
</dbReference>
<dbReference type="EMBL" id="JAAWWL010000002">
    <property type="protein sequence ID" value="NKI33108.1"/>
    <property type="molecule type" value="Genomic_DNA"/>
</dbReference>
<organism evidence="2 3">
    <name type="scientific">Croceivirga thetidis</name>
    <dbReference type="NCBI Taxonomy" id="2721623"/>
    <lineage>
        <taxon>Bacteria</taxon>
        <taxon>Pseudomonadati</taxon>
        <taxon>Bacteroidota</taxon>
        <taxon>Flavobacteriia</taxon>
        <taxon>Flavobacteriales</taxon>
        <taxon>Flavobacteriaceae</taxon>
        <taxon>Croceivirga</taxon>
    </lineage>
</organism>
<dbReference type="Proteomes" id="UP000718451">
    <property type="component" value="Unassembled WGS sequence"/>
</dbReference>
<evidence type="ECO:0000313" key="2">
    <source>
        <dbReference type="EMBL" id="NKI33108.1"/>
    </source>
</evidence>
<evidence type="ECO:0008006" key="4">
    <source>
        <dbReference type="Google" id="ProtNLM"/>
    </source>
</evidence>
<keyword evidence="3" id="KW-1185">Reference proteome</keyword>
<feature type="signal peptide" evidence="1">
    <location>
        <begin position="1"/>
        <end position="21"/>
    </location>
</feature>
<sequence>MKKLFSLLAIMAILVVSNCSKIPENNDPILGTWENETTLSPSGKLNVDIKEEWIFNDVYLGRYHKFENGQLTIISDFRWKKDDEQYTISYPGLDRADEEVNMDYENESEVLERMDGKIFARRR</sequence>
<gene>
    <name evidence="2" type="ORF">HCU67_14220</name>
</gene>
<feature type="chain" id="PRO_5046207105" description="Lipocalin-like domain-containing protein" evidence="1">
    <location>
        <begin position="22"/>
        <end position="123"/>
    </location>
</feature>
<evidence type="ECO:0000313" key="3">
    <source>
        <dbReference type="Proteomes" id="UP000718451"/>
    </source>
</evidence>
<comment type="caution">
    <text evidence="2">The sequence shown here is derived from an EMBL/GenBank/DDBJ whole genome shotgun (WGS) entry which is preliminary data.</text>
</comment>
<accession>A0ABX1GTY3</accession>
<keyword evidence="1" id="KW-0732">Signal</keyword>
<protein>
    <recommendedName>
        <fullName evidence="4">Lipocalin-like domain-containing protein</fullName>
    </recommendedName>
</protein>
<proteinExistence type="predicted"/>
<reference evidence="2 3" key="1">
    <citation type="submission" date="2020-04" db="EMBL/GenBank/DDBJ databases">
        <authorList>
            <person name="Yoon J."/>
        </authorList>
    </citation>
    <scope>NUCLEOTIDE SEQUENCE [LARGE SCALE GENOMIC DNA]</scope>
    <source>
        <strain evidence="2 3">DJ-13</strain>
    </source>
</reference>
<name>A0ABX1GTY3_9FLAO</name>
<evidence type="ECO:0000256" key="1">
    <source>
        <dbReference type="SAM" id="SignalP"/>
    </source>
</evidence>